<feature type="transmembrane region" description="Helical" evidence="21">
    <location>
        <begin position="31"/>
        <end position="50"/>
    </location>
</feature>
<dbReference type="InterPro" id="IPR001650">
    <property type="entry name" value="Helicase_C-like"/>
</dbReference>
<dbReference type="Pfam" id="PF00270">
    <property type="entry name" value="DEAD"/>
    <property type="match status" value="2"/>
</dbReference>
<evidence type="ECO:0000256" key="2">
    <source>
        <dbReference type="ARBA" id="ARBA00008765"/>
    </source>
</evidence>
<dbReference type="PROSITE" id="PS50188">
    <property type="entry name" value="B302_SPRY"/>
    <property type="match status" value="1"/>
</dbReference>
<evidence type="ECO:0000256" key="19">
    <source>
        <dbReference type="ARBA" id="ARBA00072020"/>
    </source>
</evidence>
<dbReference type="InterPro" id="IPR003593">
    <property type="entry name" value="AAA+_ATPase"/>
</dbReference>
<feature type="domain" description="Helicase C-terminal" evidence="26">
    <location>
        <begin position="957"/>
        <end position="1156"/>
    </location>
</feature>
<evidence type="ECO:0000256" key="8">
    <source>
        <dbReference type="ARBA" id="ARBA00022741"/>
    </source>
</evidence>
<gene>
    <name evidence="28" type="ORF">V9T40_006389</name>
</gene>
<evidence type="ECO:0000256" key="7">
    <source>
        <dbReference type="ARBA" id="ARBA00022722"/>
    </source>
</evidence>
<keyword evidence="6 21" id="KW-0812">Transmembrane</keyword>
<dbReference type="CDD" id="cd03249">
    <property type="entry name" value="ABC_MTABC3_MDL1_MDL2"/>
    <property type="match status" value="1"/>
</dbReference>
<keyword evidence="5" id="KW-0813">Transport</keyword>
<dbReference type="PROSITE" id="PS51195">
    <property type="entry name" value="Q_MOTIF"/>
    <property type="match status" value="1"/>
</dbReference>
<dbReference type="InterPro" id="IPR014001">
    <property type="entry name" value="Helicase_ATP-bd"/>
</dbReference>
<evidence type="ECO:0000259" key="27">
    <source>
        <dbReference type="PROSITE" id="PS51195"/>
    </source>
</evidence>
<dbReference type="CDD" id="cd18573">
    <property type="entry name" value="ABC_6TM_ABCB10_like"/>
    <property type="match status" value="1"/>
</dbReference>
<dbReference type="EMBL" id="JBBCAQ010000014">
    <property type="protein sequence ID" value="KAK7598154.1"/>
    <property type="molecule type" value="Genomic_DNA"/>
</dbReference>
<evidence type="ECO:0000256" key="3">
    <source>
        <dbReference type="ARBA" id="ARBA00012552"/>
    </source>
</evidence>
<keyword evidence="9" id="KW-0378">Hydrolase</keyword>
<dbReference type="InterPro" id="IPR011527">
    <property type="entry name" value="ABC1_TM_dom"/>
</dbReference>
<dbReference type="PANTHER" id="PTHR43394:SF1">
    <property type="entry name" value="ATP-BINDING CASSETTE SUB-FAMILY B MEMBER 10, MITOCHONDRIAL"/>
    <property type="match status" value="1"/>
</dbReference>
<dbReference type="Pfam" id="PF00271">
    <property type="entry name" value="Helicase_C"/>
    <property type="match status" value="1"/>
</dbReference>
<dbReference type="FunFam" id="3.40.50.300:FF:000652">
    <property type="entry name" value="ATP-dependent RNA helicase DDX1"/>
    <property type="match status" value="1"/>
</dbReference>
<comment type="subcellular location">
    <subcellularLocation>
        <location evidence="1">Mitochondrion inner membrane</location>
        <topology evidence="1">Multi-pass membrane protein</topology>
    </subcellularLocation>
</comment>
<evidence type="ECO:0000256" key="17">
    <source>
        <dbReference type="ARBA" id="ARBA00047984"/>
    </source>
</evidence>
<dbReference type="GO" id="GO:0005743">
    <property type="term" value="C:mitochondrial inner membrane"/>
    <property type="evidence" value="ECO:0007669"/>
    <property type="project" value="UniProtKB-SubCell"/>
</dbReference>
<dbReference type="AlphaFoldDB" id="A0AAN9TM67"/>
<evidence type="ECO:0000256" key="14">
    <source>
        <dbReference type="ARBA" id="ARBA00022989"/>
    </source>
</evidence>
<evidence type="ECO:0000259" key="24">
    <source>
        <dbReference type="PROSITE" id="PS50929"/>
    </source>
</evidence>
<dbReference type="InterPro" id="IPR003877">
    <property type="entry name" value="SPRY_dom"/>
</dbReference>
<evidence type="ECO:0000256" key="10">
    <source>
        <dbReference type="ARBA" id="ARBA00022806"/>
    </source>
</evidence>
<dbReference type="InterPro" id="IPR001870">
    <property type="entry name" value="B30.2/SPRY"/>
</dbReference>
<dbReference type="Pfam" id="PF00005">
    <property type="entry name" value="ABC_tran"/>
    <property type="match status" value="1"/>
</dbReference>
<evidence type="ECO:0000256" key="1">
    <source>
        <dbReference type="ARBA" id="ARBA00004448"/>
    </source>
</evidence>
<dbReference type="EC" id="3.6.4.13" evidence="3"/>
<evidence type="ECO:0000256" key="20">
    <source>
        <dbReference type="PROSITE-ProRule" id="PRU00552"/>
    </source>
</evidence>
<dbReference type="SMART" id="SM00490">
    <property type="entry name" value="HELICc"/>
    <property type="match status" value="1"/>
</dbReference>
<evidence type="ECO:0000259" key="25">
    <source>
        <dbReference type="PROSITE" id="PS51192"/>
    </source>
</evidence>
<evidence type="ECO:0000256" key="13">
    <source>
        <dbReference type="ARBA" id="ARBA00022884"/>
    </source>
</evidence>
<protein>
    <recommendedName>
        <fullName evidence="4">ATP-dependent RNA helicase DDX1</fullName>
        <ecNumber evidence="3">3.6.4.13</ecNumber>
    </recommendedName>
    <alternativeName>
        <fullName evidence="19">ATP-dependent RNA helicase Ddx1</fullName>
    </alternativeName>
    <alternativeName>
        <fullName evidence="16">DEAD box protein 1</fullName>
    </alternativeName>
</protein>
<dbReference type="SMART" id="SM00449">
    <property type="entry name" value="SPRY"/>
    <property type="match status" value="1"/>
</dbReference>
<comment type="caution">
    <text evidence="28">The sequence shown here is derived from an EMBL/GenBank/DDBJ whole genome shotgun (WGS) entry which is preliminary data.</text>
</comment>
<feature type="transmembrane region" description="Helical" evidence="21">
    <location>
        <begin position="131"/>
        <end position="150"/>
    </location>
</feature>
<evidence type="ECO:0000256" key="12">
    <source>
        <dbReference type="ARBA" id="ARBA00022840"/>
    </source>
</evidence>
<dbReference type="PROSITE" id="PS51192">
    <property type="entry name" value="HELICASE_ATP_BIND_1"/>
    <property type="match status" value="1"/>
</dbReference>
<feature type="domain" description="ABC transmembrane type-1" evidence="24">
    <location>
        <begin position="1"/>
        <end position="159"/>
    </location>
</feature>
<dbReference type="CDD" id="cd12873">
    <property type="entry name" value="SPRY_DDX1"/>
    <property type="match status" value="1"/>
</dbReference>
<proteinExistence type="inferred from homology"/>
<dbReference type="PROSITE" id="PS50929">
    <property type="entry name" value="ABC_TM1F"/>
    <property type="match status" value="2"/>
</dbReference>
<dbReference type="PROSITE" id="PS50893">
    <property type="entry name" value="ABC_TRANSPORTER_2"/>
    <property type="match status" value="1"/>
</dbReference>
<keyword evidence="12" id="KW-0067">ATP-binding</keyword>
<evidence type="ECO:0000256" key="11">
    <source>
        <dbReference type="ARBA" id="ARBA00022839"/>
    </source>
</evidence>
<feature type="transmembrane region" description="Helical" evidence="21">
    <location>
        <begin position="162"/>
        <end position="180"/>
    </location>
</feature>
<keyword evidence="11" id="KW-0269">Exonuclease</keyword>
<dbReference type="Proteomes" id="UP001367676">
    <property type="component" value="Unassembled WGS sequence"/>
</dbReference>
<accession>A0AAN9TM67</accession>
<dbReference type="GO" id="GO:0003723">
    <property type="term" value="F:RNA binding"/>
    <property type="evidence" value="ECO:0007669"/>
    <property type="project" value="UniProtKB-KW"/>
</dbReference>
<dbReference type="Gene3D" id="1.20.1560.10">
    <property type="entry name" value="ABC transporter type 1, transmembrane domain"/>
    <property type="match status" value="2"/>
</dbReference>
<dbReference type="Gene3D" id="3.40.50.300">
    <property type="entry name" value="P-loop containing nucleotide triphosphate hydrolases"/>
    <property type="match status" value="4"/>
</dbReference>
<dbReference type="GO" id="GO:0003724">
    <property type="term" value="F:RNA helicase activity"/>
    <property type="evidence" value="ECO:0007669"/>
    <property type="project" value="UniProtKB-EC"/>
</dbReference>
<keyword evidence="13" id="KW-0694">RNA-binding</keyword>
<sequence>MAVPFALGRIIDVIYTKDPQKMRENLNKLCISLTVIFTVGALCNFGRVYLMNLSGQRITKRLRENVFKSIISQETAFFDKHKTGELINRLSADTSVVSQSVTMNISDGLRSSIMVVAGVSMMFYMSPKLAVVGLSIVPPIAALAIFYGRFVRKITKNVQTGFSGNVIILSVLYYGGILVSESNITVGSLSSFLLYAAYIGVSMGGLSSFYSEMNRGLGASTRLWELLDRVPQIPVSGGIIPHGEVHGDIIFKNVVFSYPSRPEMTVLNSLNLRLAEGSITAVVGASGSGKSTLAALLLRLYDPLSGDVMLNDKSIRQYDPRWLRKSIGTVSQEPVLFSGTIRENIVYGLNEPEAATDEDVFAAAREANALNFIESFPQKFNTVVGEKGIMLSGGQKQRIAIARALIKNPRVLLLDEATSALDAESEHLVQEALQKILKGRTVLTIAHRLSTIKSADQIAVIENGKIADMGSYNELMAKDEMGVLPEIGKAVDEMEWTLPTDVQAEAIPLILGGGDVLMAAETGSGKTGAFCLPIMQIVWETLKDFETEKGQSTTTVRISPDWLLNVWDRGSAMAITPDGLRCQSREQKEWHGCRANKGVHSAGKYYFEATVTDEGLCRVGWSTQMASLDLGTDRFGFGFGGTGKKSNNKQFDNYGEAFGMHDVIGCCLNLDDWNISFTKNGVDLGQAFTINQQLRNASFFPAVVLKNAEMTFNFGAQPFKHTPKPGYIAVCKAPKNCVSNSEARSGGQTASNAPLKMNNAPQAIIIEPSRELAEQTYNQIIQFKKYLESPNISVLVVVGGVNIKDQISALSAGIDIVVGTPGRLEDLITSGHLSLTHCRFFVLDEADGLLKTGNTELIDRLHRQIPKITSDGKRLQMIVCSATLHAFEVKKMADRLMHFPTWVDLKGEDAVPETVHHVVVNIDPQKDTSWHSLRQHIQTDGVHAKDNVRPTNLTPETLSEAVKMLKGDYCVRAIDKMKMDRALIFCRTKLDCDNLEKYFNQLGGGANNPKNPYSCVCLHGDRKPPERKANLEKFKQKRVKFLICTDVAARGIDITGLPFMINVTLPDEKSNYVHRIGRVGRAERMGLAVSLVSSIPEKVWFHGEWCPSRGRNCWNSNLTDRGGCCIWYNEPRLLADIEDHLNVTIQQVENDFNIPTDDFDGKVVYGQKRANAGTGYQTHVEQMTPIVQQLAKLESDAQCMYLKRHMAQAC</sequence>
<dbReference type="Pfam" id="PF00664">
    <property type="entry name" value="ABC_membrane"/>
    <property type="match status" value="1"/>
</dbReference>
<dbReference type="InterPro" id="IPR043136">
    <property type="entry name" value="B30.2/SPRY_sf"/>
</dbReference>
<dbReference type="FunFam" id="2.60.120.920:FF:000076">
    <property type="entry name" value="ATP-dependent RNA helicase DDX1"/>
    <property type="match status" value="1"/>
</dbReference>
<dbReference type="InterPro" id="IPR039421">
    <property type="entry name" value="Type_1_exporter"/>
</dbReference>
<dbReference type="Pfam" id="PF00622">
    <property type="entry name" value="SPRY"/>
    <property type="match status" value="1"/>
</dbReference>
<dbReference type="CDD" id="cd18787">
    <property type="entry name" value="SF2_C_DEAD"/>
    <property type="match status" value="1"/>
</dbReference>
<feature type="domain" description="ABC transmembrane type-1" evidence="24">
    <location>
        <begin position="160"/>
        <end position="215"/>
    </location>
</feature>
<evidence type="ECO:0000256" key="21">
    <source>
        <dbReference type="SAM" id="Phobius"/>
    </source>
</evidence>
<dbReference type="PANTHER" id="PTHR43394">
    <property type="entry name" value="ATP-DEPENDENT PERMEASE MDL1, MITOCHONDRIAL"/>
    <property type="match status" value="1"/>
</dbReference>
<dbReference type="SMART" id="SM00382">
    <property type="entry name" value="AAA"/>
    <property type="match status" value="1"/>
</dbReference>
<dbReference type="FunFam" id="3.40.50.300:FF:000708">
    <property type="entry name" value="ATP-dependent RNA helicase DDX1"/>
    <property type="match status" value="1"/>
</dbReference>
<evidence type="ECO:0000256" key="18">
    <source>
        <dbReference type="ARBA" id="ARBA00058016"/>
    </source>
</evidence>
<dbReference type="PROSITE" id="PS51194">
    <property type="entry name" value="HELICASE_CTER"/>
    <property type="match status" value="1"/>
</dbReference>
<evidence type="ECO:0000256" key="6">
    <source>
        <dbReference type="ARBA" id="ARBA00022692"/>
    </source>
</evidence>
<keyword evidence="10" id="KW-0347">Helicase</keyword>
<feature type="domain" description="DEAD-box RNA helicase Q" evidence="27">
    <location>
        <begin position="476"/>
        <end position="504"/>
    </location>
</feature>
<comment type="catalytic activity">
    <reaction evidence="17">
        <text>ATP + H2O = ADP + phosphate + H(+)</text>
        <dbReference type="Rhea" id="RHEA:13065"/>
        <dbReference type="ChEBI" id="CHEBI:15377"/>
        <dbReference type="ChEBI" id="CHEBI:15378"/>
        <dbReference type="ChEBI" id="CHEBI:30616"/>
        <dbReference type="ChEBI" id="CHEBI:43474"/>
        <dbReference type="ChEBI" id="CHEBI:456216"/>
        <dbReference type="EC" id="3.6.4.13"/>
    </reaction>
</comment>
<evidence type="ECO:0000256" key="9">
    <source>
        <dbReference type="ARBA" id="ARBA00022801"/>
    </source>
</evidence>
<dbReference type="SUPFAM" id="SSF52540">
    <property type="entry name" value="P-loop containing nucleoside triphosphate hydrolases"/>
    <property type="match status" value="3"/>
</dbReference>
<feature type="transmembrane region" description="Helical" evidence="21">
    <location>
        <begin position="192"/>
        <end position="210"/>
    </location>
</feature>
<dbReference type="GO" id="GO:0005524">
    <property type="term" value="F:ATP binding"/>
    <property type="evidence" value="ECO:0007669"/>
    <property type="project" value="UniProtKB-KW"/>
</dbReference>
<dbReference type="GO" id="GO:0015421">
    <property type="term" value="F:ABC-type oligopeptide transporter activity"/>
    <property type="evidence" value="ECO:0007669"/>
    <property type="project" value="TreeGrafter"/>
</dbReference>
<evidence type="ECO:0000256" key="15">
    <source>
        <dbReference type="ARBA" id="ARBA00023136"/>
    </source>
</evidence>
<keyword evidence="29" id="KW-1185">Reference proteome</keyword>
<feature type="short sequence motif" description="Q motif" evidence="20">
    <location>
        <begin position="476"/>
        <end position="504"/>
    </location>
</feature>
<dbReference type="InterPro" id="IPR027417">
    <property type="entry name" value="P-loop_NTPase"/>
</dbReference>
<evidence type="ECO:0000259" key="22">
    <source>
        <dbReference type="PROSITE" id="PS50188"/>
    </source>
</evidence>
<keyword evidence="8" id="KW-0547">Nucleotide-binding</keyword>
<evidence type="ECO:0000256" key="4">
    <source>
        <dbReference type="ARBA" id="ARBA00014916"/>
    </source>
</evidence>
<dbReference type="InterPro" id="IPR014014">
    <property type="entry name" value="RNA_helicase_DEAD_Q_motif"/>
</dbReference>
<dbReference type="FunFam" id="3.40.50.300:FF:000403">
    <property type="entry name" value="ATP-binding cassette sub-family B member 8, mitochondrial"/>
    <property type="match status" value="1"/>
</dbReference>
<name>A0AAN9TM67_9HEMI</name>
<keyword evidence="15 21" id="KW-0472">Membrane</keyword>
<evidence type="ECO:0000313" key="28">
    <source>
        <dbReference type="EMBL" id="KAK7598154.1"/>
    </source>
</evidence>
<comment type="similarity">
    <text evidence="2">Belongs to the DEAD box helicase family. DDX1 subfamily.</text>
</comment>
<dbReference type="InterPro" id="IPR036640">
    <property type="entry name" value="ABC1_TM_sf"/>
</dbReference>
<comment type="function">
    <text evidence="18">Acts as an ATP-dependent RNA helicase, able to unwind both RNA-RNA and RNA-DNA duplexes. Possesses 5' single-stranded RNA overhang nuclease activity.</text>
</comment>
<dbReference type="InterPro" id="IPR017871">
    <property type="entry name" value="ABC_transporter-like_CS"/>
</dbReference>
<reference evidence="28 29" key="1">
    <citation type="submission" date="2024-03" db="EMBL/GenBank/DDBJ databases">
        <title>Adaptation during the transition from Ophiocordyceps entomopathogen to insect associate is accompanied by gene loss and intensified selection.</title>
        <authorList>
            <person name="Ward C.M."/>
            <person name="Onetto C.A."/>
            <person name="Borneman A.R."/>
        </authorList>
    </citation>
    <scope>NUCLEOTIDE SEQUENCE [LARGE SCALE GENOMIC DNA]</scope>
    <source>
        <strain evidence="28">AWRI1</strain>
        <tissue evidence="28">Single Adult Female</tissue>
    </source>
</reference>
<feature type="domain" description="B30.2/SPRY" evidence="22">
    <location>
        <begin position="541"/>
        <end position="719"/>
    </location>
</feature>
<dbReference type="GO" id="GO:0004527">
    <property type="term" value="F:exonuclease activity"/>
    <property type="evidence" value="ECO:0007669"/>
    <property type="project" value="UniProtKB-KW"/>
</dbReference>
<dbReference type="SUPFAM" id="SSF49899">
    <property type="entry name" value="Concanavalin A-like lectins/glucanases"/>
    <property type="match status" value="1"/>
</dbReference>
<dbReference type="Gene3D" id="2.60.120.920">
    <property type="match status" value="1"/>
</dbReference>
<dbReference type="InterPro" id="IPR013320">
    <property type="entry name" value="ConA-like_dom_sf"/>
</dbReference>
<feature type="domain" description="ABC transporter" evidence="23">
    <location>
        <begin position="249"/>
        <end position="488"/>
    </location>
</feature>
<dbReference type="CDD" id="cd17938">
    <property type="entry name" value="DEADc_DDX1"/>
    <property type="match status" value="1"/>
</dbReference>
<dbReference type="GO" id="GO:0090374">
    <property type="term" value="P:oligopeptide export from mitochondrion"/>
    <property type="evidence" value="ECO:0007669"/>
    <property type="project" value="TreeGrafter"/>
</dbReference>
<evidence type="ECO:0000313" key="29">
    <source>
        <dbReference type="Proteomes" id="UP001367676"/>
    </source>
</evidence>
<dbReference type="InterPro" id="IPR011545">
    <property type="entry name" value="DEAD/DEAH_box_helicase_dom"/>
</dbReference>
<evidence type="ECO:0000259" key="26">
    <source>
        <dbReference type="PROSITE" id="PS51194"/>
    </source>
</evidence>
<keyword evidence="7" id="KW-0540">Nuclease</keyword>
<feature type="domain" description="Helicase ATP-binding" evidence="25">
    <location>
        <begin position="728"/>
        <end position="902"/>
    </location>
</feature>
<evidence type="ECO:0000256" key="16">
    <source>
        <dbReference type="ARBA" id="ARBA00032348"/>
    </source>
</evidence>
<organism evidence="28 29">
    <name type="scientific">Parthenolecanium corni</name>
    <dbReference type="NCBI Taxonomy" id="536013"/>
    <lineage>
        <taxon>Eukaryota</taxon>
        <taxon>Metazoa</taxon>
        <taxon>Ecdysozoa</taxon>
        <taxon>Arthropoda</taxon>
        <taxon>Hexapoda</taxon>
        <taxon>Insecta</taxon>
        <taxon>Pterygota</taxon>
        <taxon>Neoptera</taxon>
        <taxon>Paraneoptera</taxon>
        <taxon>Hemiptera</taxon>
        <taxon>Sternorrhyncha</taxon>
        <taxon>Coccoidea</taxon>
        <taxon>Coccidae</taxon>
        <taxon>Parthenolecanium</taxon>
    </lineage>
</organism>
<dbReference type="GO" id="GO:0016887">
    <property type="term" value="F:ATP hydrolysis activity"/>
    <property type="evidence" value="ECO:0007669"/>
    <property type="project" value="InterPro"/>
</dbReference>
<dbReference type="PROSITE" id="PS00211">
    <property type="entry name" value="ABC_TRANSPORTER_1"/>
    <property type="match status" value="1"/>
</dbReference>
<evidence type="ECO:0000256" key="5">
    <source>
        <dbReference type="ARBA" id="ARBA00022448"/>
    </source>
</evidence>
<dbReference type="SUPFAM" id="SSF90123">
    <property type="entry name" value="ABC transporter transmembrane region"/>
    <property type="match status" value="1"/>
</dbReference>
<keyword evidence="14 21" id="KW-1133">Transmembrane helix</keyword>
<dbReference type="InterPro" id="IPR003439">
    <property type="entry name" value="ABC_transporter-like_ATP-bd"/>
</dbReference>
<evidence type="ECO:0000259" key="23">
    <source>
        <dbReference type="PROSITE" id="PS50893"/>
    </source>
</evidence>
<dbReference type="SMART" id="SM00487">
    <property type="entry name" value="DEXDc"/>
    <property type="match status" value="1"/>
</dbReference>